<dbReference type="InterPro" id="IPR006311">
    <property type="entry name" value="TAT_signal"/>
</dbReference>
<dbReference type="NCBIfam" id="TIGR01409">
    <property type="entry name" value="TAT_signal_seq"/>
    <property type="match status" value="1"/>
</dbReference>
<dbReference type="InterPro" id="IPR050490">
    <property type="entry name" value="Bact_solute-bd_prot1"/>
</dbReference>
<dbReference type="GO" id="GO:0042597">
    <property type="term" value="C:periplasmic space"/>
    <property type="evidence" value="ECO:0007669"/>
    <property type="project" value="UniProtKB-SubCell"/>
</dbReference>
<dbReference type="RefSeq" id="WP_146293130.1">
    <property type="nucleotide sequence ID" value="NZ_CP042304.1"/>
</dbReference>
<dbReference type="Proteomes" id="UP000315364">
    <property type="component" value="Chromosome"/>
</dbReference>
<dbReference type="PANTHER" id="PTHR43649:SF11">
    <property type="entry name" value="ABC TRANSPORTER SUBSTRATE-BINDING PROTEIN YESO-RELATED"/>
    <property type="match status" value="1"/>
</dbReference>
<evidence type="ECO:0000313" key="4">
    <source>
        <dbReference type="EMBL" id="QDZ13285.1"/>
    </source>
</evidence>
<gene>
    <name evidence="4" type="ORF">FPZ08_12535</name>
</gene>
<comment type="subcellular location">
    <subcellularLocation>
        <location evidence="1">Periplasm</location>
    </subcellularLocation>
</comment>
<dbReference type="Gene3D" id="3.40.190.10">
    <property type="entry name" value="Periplasmic binding protein-like II"/>
    <property type="match status" value="2"/>
</dbReference>
<organism evidence="4 5">
    <name type="scientific">Devosia ginsengisoli</name>
    <dbReference type="NCBI Taxonomy" id="400770"/>
    <lineage>
        <taxon>Bacteria</taxon>
        <taxon>Pseudomonadati</taxon>
        <taxon>Pseudomonadota</taxon>
        <taxon>Alphaproteobacteria</taxon>
        <taxon>Hyphomicrobiales</taxon>
        <taxon>Devosiaceae</taxon>
        <taxon>Devosia</taxon>
    </lineage>
</organism>
<dbReference type="KEGG" id="dea:FPZ08_12535"/>
<dbReference type="SUPFAM" id="SSF53850">
    <property type="entry name" value="Periplasmic binding protein-like II"/>
    <property type="match status" value="1"/>
</dbReference>
<dbReference type="InterPro" id="IPR019546">
    <property type="entry name" value="TAT_signal_bac_arc"/>
</dbReference>
<reference evidence="4 5" key="1">
    <citation type="submission" date="2019-07" db="EMBL/GenBank/DDBJ databases">
        <title>Full genome sequence of Devosia sp. Gsoil 520.</title>
        <authorList>
            <person name="Im W.-T."/>
        </authorList>
    </citation>
    <scope>NUCLEOTIDE SEQUENCE [LARGE SCALE GENOMIC DNA]</scope>
    <source>
        <strain evidence="4 5">Gsoil 520</strain>
    </source>
</reference>
<protein>
    <submittedName>
        <fullName evidence="4">Carbohydrate ABC transporter substrate-binding protein</fullName>
    </submittedName>
</protein>
<accession>A0A5B8M0E8</accession>
<comment type="similarity">
    <text evidence="2">Belongs to the bacterial solute-binding protein 1 family.</text>
</comment>
<keyword evidence="3" id="KW-0574">Periplasm</keyword>
<evidence type="ECO:0000256" key="3">
    <source>
        <dbReference type="ARBA" id="ARBA00022764"/>
    </source>
</evidence>
<dbReference type="PANTHER" id="PTHR43649">
    <property type="entry name" value="ARABINOSE-BINDING PROTEIN-RELATED"/>
    <property type="match status" value="1"/>
</dbReference>
<dbReference type="AlphaFoldDB" id="A0A5B8M0E8"/>
<evidence type="ECO:0000256" key="2">
    <source>
        <dbReference type="ARBA" id="ARBA00008520"/>
    </source>
</evidence>
<dbReference type="OrthoDB" id="7317090at2"/>
<name>A0A5B8M0E8_9HYPH</name>
<sequence>MSRLNRRTFMTKAGAAAGSVAVLSALGPQAFGQDKQVRHFWWGNPERDKRTFAVIDLYNSKTPGTVVSGETLGFADYFTKLTTQIAGGNMPDVIQQGYGVLFEYIANGAVVPLDDYVGKSLDISKIDQSAIDAGTVDGKFYALSIGANSHMAIFNSRLFEEAGVVPGTDFDPYGYTYDDLARIGAQVKEATGIPGTDDNTADYQNFSDFIAQKGVKMYSPDGTYNATQDIVEEYWSTWAAIREAGATPPGPESAGLAGVADLSQLGVVTGKSAMSYLWSNQLVGAQSLMQDTLGVAMYPNTPAMVPGSIVQPSQFICLTRDSVDPEAATAYMSAFVNDLDITAILGLERGIPSQVDVREALQPNLSPAEALSVEFFAGIQGKTAPLDPPPPSGSNEVEQTFERVAVSVLLGEKSIPEVATDFLAQAKAILARA</sequence>
<evidence type="ECO:0000313" key="5">
    <source>
        <dbReference type="Proteomes" id="UP000315364"/>
    </source>
</evidence>
<dbReference type="Pfam" id="PF13416">
    <property type="entry name" value="SBP_bac_8"/>
    <property type="match status" value="1"/>
</dbReference>
<keyword evidence="5" id="KW-1185">Reference proteome</keyword>
<dbReference type="InterPro" id="IPR006059">
    <property type="entry name" value="SBP"/>
</dbReference>
<dbReference type="PROSITE" id="PS51318">
    <property type="entry name" value="TAT"/>
    <property type="match status" value="1"/>
</dbReference>
<proteinExistence type="inferred from homology"/>
<dbReference type="EMBL" id="CP042304">
    <property type="protein sequence ID" value="QDZ13285.1"/>
    <property type="molecule type" value="Genomic_DNA"/>
</dbReference>
<evidence type="ECO:0000256" key="1">
    <source>
        <dbReference type="ARBA" id="ARBA00004418"/>
    </source>
</evidence>